<gene>
    <name evidence="1" type="ORF">EDF87_10626</name>
</gene>
<evidence type="ECO:0000313" key="2">
    <source>
        <dbReference type="Proteomes" id="UP000295804"/>
    </source>
</evidence>
<dbReference type="Proteomes" id="UP000295804">
    <property type="component" value="Unassembled WGS sequence"/>
</dbReference>
<dbReference type="EMBL" id="SOCQ01000006">
    <property type="protein sequence ID" value="TDV47456.1"/>
    <property type="molecule type" value="Genomic_DNA"/>
</dbReference>
<accession>A0A4R7VE48</accession>
<reference evidence="1 2" key="1">
    <citation type="submission" date="2019-03" db="EMBL/GenBank/DDBJ databases">
        <title>Genomic analyses of the natural microbiome of Caenorhabditis elegans.</title>
        <authorList>
            <person name="Samuel B."/>
        </authorList>
    </citation>
    <scope>NUCLEOTIDE SEQUENCE [LARGE SCALE GENOMIC DNA]</scope>
    <source>
        <strain evidence="1 2">BIGb0525</strain>
    </source>
</reference>
<evidence type="ECO:0000313" key="1">
    <source>
        <dbReference type="EMBL" id="TDV47456.1"/>
    </source>
</evidence>
<comment type="caution">
    <text evidence="1">The sequence shown here is derived from an EMBL/GenBank/DDBJ whole genome shotgun (WGS) entry which is preliminary data.</text>
</comment>
<proteinExistence type="predicted"/>
<protein>
    <submittedName>
        <fullName evidence="1">Uncharacterized protein</fullName>
    </submittedName>
</protein>
<organism evidence="1 2">
    <name type="scientific">Pseudomonas helmanticensis</name>
    <dbReference type="NCBI Taxonomy" id="1471381"/>
    <lineage>
        <taxon>Bacteria</taxon>
        <taxon>Pseudomonadati</taxon>
        <taxon>Pseudomonadota</taxon>
        <taxon>Gammaproteobacteria</taxon>
        <taxon>Pseudomonadales</taxon>
        <taxon>Pseudomonadaceae</taxon>
        <taxon>Pseudomonas</taxon>
    </lineage>
</organism>
<name>A0A4R7VE48_9PSED</name>
<sequence length="484" mass="53955">MTPPELPLKCDECQCIASKIHRIHKGRRFCNTCYARLFKRRLCSGCGNFGRLPVFEKDAKCIRCESKAPCVRCKKTGKPVGLMTVYGPACASCAHHFSEPEPCQRCGKLSTKLTRVLAINPDVRCCAQCARAGAATCPDCRHHRFLIQCDDGLMRCKLCAEKGEVQCASCTRLMPAGRKNECETCAWEKSLDRRAHIHAELFAHASTRQRFNEFCLWLKNQMGAQKAALKLKHYVPFFSFLDAHPVGLPSYVFLLEHFSAEGLRRMQTPMLWLNARYGVAADEQLRNEHSEKRRIQELIESTPAGVGLEALLGYREYLRTKQGDGSTSISSVRLSLRAAKNVLASASQQFDTLPTQKTVTAYLTQSPGQRATAQGFIGYLNRTNGLSLTTELSERAVARAKNRKLEATLYNLYYTGGEGEAYERAWIKAALMLLHGLRSVNKKTFSYSALVVQGVAGFNVVINAQTYWIPSSISGTSLLSDPMI</sequence>
<dbReference type="AlphaFoldDB" id="A0A4R7VE48"/>